<organism evidence="1 2">
    <name type="scientific">Gilvimarinus algae</name>
    <dbReference type="NCBI Taxonomy" id="3058037"/>
    <lineage>
        <taxon>Bacteria</taxon>
        <taxon>Pseudomonadati</taxon>
        <taxon>Pseudomonadota</taxon>
        <taxon>Gammaproteobacteria</taxon>
        <taxon>Cellvibrionales</taxon>
        <taxon>Cellvibrionaceae</taxon>
        <taxon>Gilvimarinus</taxon>
    </lineage>
</organism>
<dbReference type="Gene3D" id="3.10.129.10">
    <property type="entry name" value="Hotdog Thioesterase"/>
    <property type="match status" value="1"/>
</dbReference>
<dbReference type="Proteomes" id="UP001168380">
    <property type="component" value="Unassembled WGS sequence"/>
</dbReference>
<gene>
    <name evidence="1" type="ORF">QWI16_03605</name>
</gene>
<sequence length="160" mass="16755">MAITITTGASIGIDAPLPVQSASRLIKNHPAGMLFRFCKYRVENDCALVEAELEQKLSIGAPGFRGALGCLIDCVVQLASHDPLGDSGITELEVGYGEPWQGGPVRLDAQILSREDGLAIFSCSVSSLRDGAHLAQAQGTLCSAGRESGFNRVGVVSQLA</sequence>
<dbReference type="EMBL" id="JAULRT010000034">
    <property type="protein sequence ID" value="MDO3381244.1"/>
    <property type="molecule type" value="Genomic_DNA"/>
</dbReference>
<accession>A0ABT8TAV4</accession>
<keyword evidence="2" id="KW-1185">Reference proteome</keyword>
<evidence type="ECO:0000313" key="2">
    <source>
        <dbReference type="Proteomes" id="UP001168380"/>
    </source>
</evidence>
<reference evidence="1" key="1">
    <citation type="submission" date="2023-07" db="EMBL/GenBank/DDBJ databases">
        <title>Gilvimarinus algae sp. nov., isolated from the surface of Kelp.</title>
        <authorList>
            <person name="Sun Y.Y."/>
            <person name="Gong Y."/>
            <person name="Du Z.J."/>
        </authorList>
    </citation>
    <scope>NUCLEOTIDE SEQUENCE</scope>
    <source>
        <strain evidence="1">SDUM040014</strain>
    </source>
</reference>
<evidence type="ECO:0000313" key="1">
    <source>
        <dbReference type="EMBL" id="MDO3381244.1"/>
    </source>
</evidence>
<comment type="caution">
    <text evidence="1">The sequence shown here is derived from an EMBL/GenBank/DDBJ whole genome shotgun (WGS) entry which is preliminary data.</text>
</comment>
<protein>
    <submittedName>
        <fullName evidence="1">Uncharacterized protein</fullName>
    </submittedName>
</protein>
<name>A0ABT8TAV4_9GAMM</name>
<dbReference type="RefSeq" id="WP_302711373.1">
    <property type="nucleotide sequence ID" value="NZ_JAULRT010000034.1"/>
</dbReference>
<proteinExistence type="predicted"/>